<evidence type="ECO:0000313" key="2">
    <source>
        <dbReference type="EMBL" id="BAL85497.1"/>
    </source>
</evidence>
<dbReference type="EMBL" id="AP012319">
    <property type="protein sequence ID" value="BAL85497.1"/>
    <property type="molecule type" value="Genomic_DNA"/>
</dbReference>
<dbReference type="CDD" id="cd00093">
    <property type="entry name" value="HTH_XRE"/>
    <property type="match status" value="1"/>
</dbReference>
<dbReference type="STRING" id="512565.AMIS_2770"/>
<proteinExistence type="predicted"/>
<protein>
    <recommendedName>
        <fullName evidence="1">HTH cro/C1-type domain-containing protein</fullName>
    </recommendedName>
</protein>
<dbReference type="KEGG" id="ams:AMIS_2770"/>
<feature type="domain" description="HTH cro/C1-type" evidence="1">
    <location>
        <begin position="28"/>
        <end position="70"/>
    </location>
</feature>
<dbReference type="GO" id="GO:0003677">
    <property type="term" value="F:DNA binding"/>
    <property type="evidence" value="ECO:0007669"/>
    <property type="project" value="InterPro"/>
</dbReference>
<name>I0GXL0_ACTM4</name>
<keyword evidence="3" id="KW-1185">Reference proteome</keyword>
<sequence>MHEHDLGFALNLARFDELTGHRGWKTDQQRAAGIGVSHTTLGRIRRGHIKPGTRFIAAATTALNTNVEYLFERNEATT</sequence>
<dbReference type="Gene3D" id="1.10.260.40">
    <property type="entry name" value="lambda repressor-like DNA-binding domains"/>
    <property type="match status" value="1"/>
</dbReference>
<dbReference type="PATRIC" id="fig|512565.3.peg.277"/>
<organism evidence="2 3">
    <name type="scientific">Actinoplanes missouriensis (strain ATCC 14538 / DSM 43046 / CBS 188.64 / JCM 3121 / NBRC 102363 / NCIMB 12654 / NRRL B-3342 / UNCC 431)</name>
    <dbReference type="NCBI Taxonomy" id="512565"/>
    <lineage>
        <taxon>Bacteria</taxon>
        <taxon>Bacillati</taxon>
        <taxon>Actinomycetota</taxon>
        <taxon>Actinomycetes</taxon>
        <taxon>Micromonosporales</taxon>
        <taxon>Micromonosporaceae</taxon>
        <taxon>Actinoplanes</taxon>
    </lineage>
</organism>
<accession>I0GXL0</accession>
<dbReference type="Proteomes" id="UP000007882">
    <property type="component" value="Chromosome"/>
</dbReference>
<dbReference type="InterPro" id="IPR001387">
    <property type="entry name" value="Cro/C1-type_HTH"/>
</dbReference>
<dbReference type="InterPro" id="IPR010982">
    <property type="entry name" value="Lambda_DNA-bd_dom_sf"/>
</dbReference>
<dbReference type="RefSeq" id="WP_014440397.1">
    <property type="nucleotide sequence ID" value="NC_017093.1"/>
</dbReference>
<dbReference type="AlphaFoldDB" id="I0GXL0"/>
<dbReference type="HOGENOM" id="CLU_2614039_0_0_11"/>
<evidence type="ECO:0000313" key="3">
    <source>
        <dbReference type="Proteomes" id="UP000007882"/>
    </source>
</evidence>
<dbReference type="SUPFAM" id="SSF47413">
    <property type="entry name" value="lambda repressor-like DNA-binding domains"/>
    <property type="match status" value="1"/>
</dbReference>
<gene>
    <name evidence="2" type="ordered locus">AMIS_2770</name>
</gene>
<dbReference type="PROSITE" id="PS50943">
    <property type="entry name" value="HTH_CROC1"/>
    <property type="match status" value="1"/>
</dbReference>
<reference evidence="2 3" key="1">
    <citation type="submission" date="2012-02" db="EMBL/GenBank/DDBJ databases">
        <title>Complete genome sequence of Actinoplanes missouriensis 431 (= NBRC 102363).</title>
        <authorList>
            <person name="Ohnishi Y."/>
            <person name="Ishikawa J."/>
            <person name="Sekine M."/>
            <person name="Hosoyama A."/>
            <person name="Harada T."/>
            <person name="Narita H."/>
            <person name="Hata T."/>
            <person name="Konno Y."/>
            <person name="Tutikane K."/>
            <person name="Fujita N."/>
            <person name="Horinouchi S."/>
            <person name="Hayakawa M."/>
        </authorList>
    </citation>
    <scope>NUCLEOTIDE SEQUENCE [LARGE SCALE GENOMIC DNA]</scope>
    <source>
        <strain evidence="3">ATCC 14538 / DSM 43046 / CBS 188.64 / JCM 3121 / NBRC 102363 / NCIMB 12654 / NRRL B-3342 / UNCC 431</strain>
    </source>
</reference>
<evidence type="ECO:0000259" key="1">
    <source>
        <dbReference type="PROSITE" id="PS50943"/>
    </source>
</evidence>